<dbReference type="Proteomes" id="UP000187085">
    <property type="component" value="Unassembled WGS sequence"/>
</dbReference>
<dbReference type="InterPro" id="IPR027417">
    <property type="entry name" value="P-loop_NTPase"/>
</dbReference>
<gene>
    <name evidence="1" type="ORF">BKD30_07925</name>
</gene>
<reference evidence="1 2" key="1">
    <citation type="submission" date="2016-12" db="EMBL/GenBank/DDBJ databases">
        <title>Draft genome of Tersicoccus phoenicis 1P05MA.</title>
        <authorList>
            <person name="Nakajima Y."/>
            <person name="Yoshizawa S."/>
            <person name="Nakamura K."/>
            <person name="Ogura Y."/>
            <person name="Hayashi T."/>
            <person name="Kogure K."/>
        </authorList>
    </citation>
    <scope>NUCLEOTIDE SEQUENCE [LARGE SCALE GENOMIC DNA]</scope>
    <source>
        <strain evidence="1 2">1p05MA</strain>
    </source>
</reference>
<dbReference type="Gene3D" id="3.40.50.300">
    <property type="entry name" value="P-loop containing nucleotide triphosphate hydrolases"/>
    <property type="match status" value="1"/>
</dbReference>
<dbReference type="EMBL" id="MRDE01000050">
    <property type="protein sequence ID" value="OMH24690.1"/>
    <property type="molecule type" value="Genomic_DNA"/>
</dbReference>
<evidence type="ECO:0000313" key="1">
    <source>
        <dbReference type="EMBL" id="OMH24690.1"/>
    </source>
</evidence>
<protein>
    <submittedName>
        <fullName evidence="1">Uncharacterized protein</fullName>
    </submittedName>
</protein>
<dbReference type="AlphaFoldDB" id="A0A1R1LAX6"/>
<accession>A0A1R1LAX6</accession>
<comment type="caution">
    <text evidence="1">The sequence shown here is derived from an EMBL/GenBank/DDBJ whole genome shotgun (WGS) entry which is preliminary data.</text>
</comment>
<dbReference type="SUPFAM" id="SSF52540">
    <property type="entry name" value="P-loop containing nucleoside triphosphate hydrolases"/>
    <property type="match status" value="1"/>
</dbReference>
<dbReference type="STRING" id="554083.BKD30_07925"/>
<name>A0A1R1LAX6_9MICC</name>
<sequence length="124" mass="13214">MAVAGVSGAGKTTLAGRVADVVRGRHVEIDGLYHGADWTPRASFVDDVRELVAGDSWTTELRYRIARPLLAERADLVVWLDLPFWTTVLPRAGAPSDVDSGVRCCGTAMSSPRCAPSSPTVSMS</sequence>
<keyword evidence="2" id="KW-1185">Reference proteome</keyword>
<dbReference type="RefSeq" id="WP_076703821.1">
    <property type="nucleotide sequence ID" value="NZ_MRDE01000050.1"/>
</dbReference>
<organism evidence="1 2">
    <name type="scientific">Tersicoccus phoenicis</name>
    <dbReference type="NCBI Taxonomy" id="554083"/>
    <lineage>
        <taxon>Bacteria</taxon>
        <taxon>Bacillati</taxon>
        <taxon>Actinomycetota</taxon>
        <taxon>Actinomycetes</taxon>
        <taxon>Micrococcales</taxon>
        <taxon>Micrococcaceae</taxon>
        <taxon>Tersicoccus</taxon>
    </lineage>
</organism>
<evidence type="ECO:0000313" key="2">
    <source>
        <dbReference type="Proteomes" id="UP000187085"/>
    </source>
</evidence>
<proteinExistence type="predicted"/>